<keyword evidence="1" id="KW-1133">Transmembrane helix</keyword>
<dbReference type="OrthoDB" id="3199651at2759"/>
<keyword evidence="1" id="KW-0812">Transmembrane</keyword>
<dbReference type="EMBL" id="MU150350">
    <property type="protein sequence ID" value="KAF9458101.1"/>
    <property type="molecule type" value="Genomic_DNA"/>
</dbReference>
<dbReference type="AlphaFoldDB" id="A0A9P5XYQ1"/>
<gene>
    <name evidence="2" type="ORF">BDZ94DRAFT_1174328</name>
</gene>
<organism evidence="2 3">
    <name type="scientific">Collybia nuda</name>
    <dbReference type="NCBI Taxonomy" id="64659"/>
    <lineage>
        <taxon>Eukaryota</taxon>
        <taxon>Fungi</taxon>
        <taxon>Dikarya</taxon>
        <taxon>Basidiomycota</taxon>
        <taxon>Agaricomycotina</taxon>
        <taxon>Agaricomycetes</taxon>
        <taxon>Agaricomycetidae</taxon>
        <taxon>Agaricales</taxon>
        <taxon>Tricholomatineae</taxon>
        <taxon>Clitocybaceae</taxon>
        <taxon>Collybia</taxon>
    </lineage>
</organism>
<protein>
    <submittedName>
        <fullName evidence="2">Uncharacterized protein</fullName>
    </submittedName>
</protein>
<evidence type="ECO:0000256" key="1">
    <source>
        <dbReference type="SAM" id="Phobius"/>
    </source>
</evidence>
<dbReference type="Proteomes" id="UP000807353">
    <property type="component" value="Unassembled WGS sequence"/>
</dbReference>
<evidence type="ECO:0000313" key="2">
    <source>
        <dbReference type="EMBL" id="KAF9458101.1"/>
    </source>
</evidence>
<name>A0A9P5XYQ1_9AGAR</name>
<feature type="transmembrane region" description="Helical" evidence="1">
    <location>
        <begin position="18"/>
        <end position="35"/>
    </location>
</feature>
<evidence type="ECO:0000313" key="3">
    <source>
        <dbReference type="Proteomes" id="UP000807353"/>
    </source>
</evidence>
<keyword evidence="3" id="KW-1185">Reference proteome</keyword>
<accession>A0A9P5XYQ1</accession>
<comment type="caution">
    <text evidence="2">The sequence shown here is derived from an EMBL/GenBank/DDBJ whole genome shotgun (WGS) entry which is preliminary data.</text>
</comment>
<keyword evidence="1" id="KW-0472">Membrane</keyword>
<proteinExistence type="predicted"/>
<reference evidence="2" key="1">
    <citation type="submission" date="2020-11" db="EMBL/GenBank/DDBJ databases">
        <authorList>
            <consortium name="DOE Joint Genome Institute"/>
            <person name="Ahrendt S."/>
            <person name="Riley R."/>
            <person name="Andreopoulos W."/>
            <person name="Labutti K."/>
            <person name="Pangilinan J."/>
            <person name="Ruiz-Duenas F.J."/>
            <person name="Barrasa J.M."/>
            <person name="Sanchez-Garcia M."/>
            <person name="Camarero S."/>
            <person name="Miyauchi S."/>
            <person name="Serrano A."/>
            <person name="Linde D."/>
            <person name="Babiker R."/>
            <person name="Drula E."/>
            <person name="Ayuso-Fernandez I."/>
            <person name="Pacheco R."/>
            <person name="Padilla G."/>
            <person name="Ferreira P."/>
            <person name="Barriuso J."/>
            <person name="Kellner H."/>
            <person name="Castanera R."/>
            <person name="Alfaro M."/>
            <person name="Ramirez L."/>
            <person name="Pisabarro A.G."/>
            <person name="Kuo A."/>
            <person name="Tritt A."/>
            <person name="Lipzen A."/>
            <person name="He G."/>
            <person name="Yan M."/>
            <person name="Ng V."/>
            <person name="Cullen D."/>
            <person name="Martin F."/>
            <person name="Rosso M.-N."/>
            <person name="Henrissat B."/>
            <person name="Hibbett D."/>
            <person name="Martinez A.T."/>
            <person name="Grigoriev I.V."/>
        </authorList>
    </citation>
    <scope>NUCLEOTIDE SEQUENCE</scope>
    <source>
        <strain evidence="2">CBS 247.69</strain>
    </source>
</reference>
<sequence length="168" mass="17661">MNSKHVSPPLSSTRLSRLIYLLALITALLAAYYSYRSIQWKSEVGGWWNLAAVGKRPSQSQSRAKDSCRDRESVEDKINGLAQALGMPPADLASAIAVAVRKYVPPASLSSVAAEESGSAVKAMLGGDEGIQGSEQKHARVVGEAGHASGVMSGVVSGMESFVGMDEP</sequence>